<keyword evidence="4" id="KW-1185">Reference proteome</keyword>
<evidence type="ECO:0000259" key="2">
    <source>
        <dbReference type="Pfam" id="PF20149"/>
    </source>
</evidence>
<feature type="compositionally biased region" description="Basic residues" evidence="1">
    <location>
        <begin position="202"/>
        <end position="212"/>
    </location>
</feature>
<evidence type="ECO:0000256" key="1">
    <source>
        <dbReference type="SAM" id="MobiDB-lite"/>
    </source>
</evidence>
<feature type="compositionally biased region" description="Basic and acidic residues" evidence="1">
    <location>
        <begin position="188"/>
        <end position="201"/>
    </location>
</feature>
<dbReference type="AlphaFoldDB" id="A0AA38U314"/>
<feature type="domain" description="DUF6532" evidence="2">
    <location>
        <begin position="232"/>
        <end position="441"/>
    </location>
</feature>
<dbReference type="Proteomes" id="UP001163846">
    <property type="component" value="Unassembled WGS sequence"/>
</dbReference>
<dbReference type="EMBL" id="MU807462">
    <property type="protein sequence ID" value="KAJ3831449.1"/>
    <property type="molecule type" value="Genomic_DNA"/>
</dbReference>
<dbReference type="InterPro" id="IPR045341">
    <property type="entry name" value="DUF6532"/>
</dbReference>
<reference evidence="3" key="1">
    <citation type="submission" date="2022-08" db="EMBL/GenBank/DDBJ databases">
        <authorList>
            <consortium name="DOE Joint Genome Institute"/>
            <person name="Min B."/>
            <person name="Riley R."/>
            <person name="Sierra-Patev S."/>
            <person name="Naranjo-Ortiz M."/>
            <person name="Looney B."/>
            <person name="Konkel Z."/>
            <person name="Slot J.C."/>
            <person name="Sakamoto Y."/>
            <person name="Steenwyk J.L."/>
            <person name="Rokas A."/>
            <person name="Carro J."/>
            <person name="Camarero S."/>
            <person name="Ferreira P."/>
            <person name="Molpeceres G."/>
            <person name="Ruiz-Duenas F.J."/>
            <person name="Serrano A."/>
            <person name="Henrissat B."/>
            <person name="Drula E."/>
            <person name="Hughes K.W."/>
            <person name="Mata J.L."/>
            <person name="Ishikawa N.K."/>
            <person name="Vargas-Isla R."/>
            <person name="Ushijima S."/>
            <person name="Smith C.A."/>
            <person name="Ahrendt S."/>
            <person name="Andreopoulos W."/>
            <person name="He G."/>
            <person name="Labutti K."/>
            <person name="Lipzen A."/>
            <person name="Ng V."/>
            <person name="Sandor L."/>
            <person name="Barry K."/>
            <person name="Martinez A.T."/>
            <person name="Xiao Y."/>
            <person name="Gibbons J.G."/>
            <person name="Terashima K."/>
            <person name="Hibbett D.S."/>
            <person name="Grigoriev I.V."/>
        </authorList>
    </citation>
    <scope>NUCLEOTIDE SEQUENCE</scope>
    <source>
        <strain evidence="3">TFB9207</strain>
    </source>
</reference>
<feature type="compositionally biased region" description="Polar residues" evidence="1">
    <location>
        <begin position="84"/>
        <end position="99"/>
    </location>
</feature>
<feature type="compositionally biased region" description="Basic and acidic residues" evidence="1">
    <location>
        <begin position="119"/>
        <end position="129"/>
    </location>
</feature>
<name>A0AA38U314_9AGAR</name>
<organism evidence="3 4">
    <name type="scientific">Lentinula raphanica</name>
    <dbReference type="NCBI Taxonomy" id="153919"/>
    <lineage>
        <taxon>Eukaryota</taxon>
        <taxon>Fungi</taxon>
        <taxon>Dikarya</taxon>
        <taxon>Basidiomycota</taxon>
        <taxon>Agaricomycotina</taxon>
        <taxon>Agaricomycetes</taxon>
        <taxon>Agaricomycetidae</taxon>
        <taxon>Agaricales</taxon>
        <taxon>Marasmiineae</taxon>
        <taxon>Omphalotaceae</taxon>
        <taxon>Lentinula</taxon>
    </lineage>
</organism>
<comment type="caution">
    <text evidence="3">The sequence shown here is derived from an EMBL/GenBank/DDBJ whole genome shotgun (WGS) entry which is preliminary data.</text>
</comment>
<feature type="compositionally biased region" description="Acidic residues" evidence="1">
    <location>
        <begin position="147"/>
        <end position="156"/>
    </location>
</feature>
<feature type="region of interest" description="Disordered" evidence="1">
    <location>
        <begin position="1"/>
        <end position="214"/>
    </location>
</feature>
<dbReference type="Pfam" id="PF20149">
    <property type="entry name" value="DUF6532"/>
    <property type="match status" value="1"/>
</dbReference>
<proteinExistence type="predicted"/>
<gene>
    <name evidence="3" type="ORF">F5878DRAFT_667542</name>
</gene>
<evidence type="ECO:0000313" key="3">
    <source>
        <dbReference type="EMBL" id="KAJ3831449.1"/>
    </source>
</evidence>
<protein>
    <recommendedName>
        <fullName evidence="2">DUF6532 domain-containing protein</fullName>
    </recommendedName>
</protein>
<evidence type="ECO:0000313" key="4">
    <source>
        <dbReference type="Proteomes" id="UP001163846"/>
    </source>
</evidence>
<sequence length="466" mass="52539">MSKRRNSKSERNSTSERSNTKRRKEAGSADASRQSKAQDDLDSSFSKPSKKMKSSTAKPLPKSTAKPLSRSASSKAKPLPRSISKPSTQTHPIRQTITKTPEEAEDRYMGTLESIAPPMDKKAVKESKKGIVLNDEETNADLGDVVELFDSEEEEDDKRKHDHSEEEEEDEEDEEEEEEDEEENTFARNREDDMNVKDVTKAKKKKKTKKGSSRNGKVLETDFEDFRLARLAKSSVRLAICIKDMWPHNDKVGLELLEEALGKRNNREKLASLAKITENPEDLEDFVRFVSVLTSMLSQIGTQSLQMNYGGPAVRLDVAVPTRFLVAEFYQLSGAKGSKAQEKADKVNWLLDERRYHEEVDLENRTTGGQPFRSPLISKILQAQFVNKTSHQDELLRDYLEDKELVPPKLIAMIAATIEHALTEWTGGVRAEIFLTRNNVEPSMNPSALHTEIILSAPLSLGSRPL</sequence>
<accession>A0AA38U314</accession>
<feature type="compositionally biased region" description="Acidic residues" evidence="1">
    <location>
        <begin position="165"/>
        <end position="184"/>
    </location>
</feature>